<dbReference type="GO" id="GO:0006281">
    <property type="term" value="P:DNA repair"/>
    <property type="evidence" value="ECO:0007669"/>
    <property type="project" value="InterPro"/>
</dbReference>
<proteinExistence type="predicted"/>
<evidence type="ECO:0008006" key="2">
    <source>
        <dbReference type="Google" id="ProtNLM"/>
    </source>
</evidence>
<name>A0A7S1KRS3_9EUKA</name>
<evidence type="ECO:0000313" key="1">
    <source>
        <dbReference type="EMBL" id="CAD9083408.1"/>
    </source>
</evidence>
<reference evidence="1" key="1">
    <citation type="submission" date="2021-01" db="EMBL/GenBank/DDBJ databases">
        <authorList>
            <person name="Corre E."/>
            <person name="Pelletier E."/>
            <person name="Niang G."/>
            <person name="Scheremetjew M."/>
            <person name="Finn R."/>
            <person name="Kale V."/>
            <person name="Holt S."/>
            <person name="Cochrane G."/>
            <person name="Meng A."/>
            <person name="Brown T."/>
            <person name="Cohen L."/>
        </authorList>
    </citation>
    <scope>NUCLEOTIDE SEQUENCE</scope>
    <source>
        <strain evidence="1">WS</strain>
    </source>
</reference>
<dbReference type="EMBL" id="HBGD01008084">
    <property type="protein sequence ID" value="CAD9083408.1"/>
    <property type="molecule type" value="Transcribed_RNA"/>
</dbReference>
<dbReference type="SUPFAM" id="SSF103084">
    <property type="entry name" value="Holliday junction resolvase RusA"/>
    <property type="match status" value="1"/>
</dbReference>
<protein>
    <recommendedName>
        <fullName evidence="2">Holliday junction resolvase</fullName>
    </recommendedName>
</protein>
<dbReference type="AlphaFoldDB" id="A0A7S1KRS3"/>
<dbReference type="GO" id="GO:0000287">
    <property type="term" value="F:magnesium ion binding"/>
    <property type="evidence" value="ECO:0007669"/>
    <property type="project" value="InterPro"/>
</dbReference>
<sequence>MLCFCIPSILSTIDIEMYEFTAALSCNTLYRTFQGRILISKPGRRYKKQVTEALQEQRRAKQYQTITEPCTVDIQLRFKSKRKRDVDNALKPLLDSMQDAEVLENDHLIHKLSISKEHAETDSIRIVIN</sequence>
<dbReference type="GO" id="GO:0006310">
    <property type="term" value="P:DNA recombination"/>
    <property type="evidence" value="ECO:0007669"/>
    <property type="project" value="InterPro"/>
</dbReference>
<dbReference type="InterPro" id="IPR008822">
    <property type="entry name" value="Endonuclease_RusA-like"/>
</dbReference>
<accession>A0A7S1KRS3</accession>
<gene>
    <name evidence="1" type="ORF">PCOS0759_LOCUS6662</name>
</gene>
<dbReference type="InterPro" id="IPR036614">
    <property type="entry name" value="RusA-like_sf"/>
</dbReference>
<organism evidence="1">
    <name type="scientific">Percolomonas cosmopolitus</name>
    <dbReference type="NCBI Taxonomy" id="63605"/>
    <lineage>
        <taxon>Eukaryota</taxon>
        <taxon>Discoba</taxon>
        <taxon>Heterolobosea</taxon>
        <taxon>Tetramitia</taxon>
        <taxon>Eutetramitia</taxon>
        <taxon>Percolomonadidae</taxon>
        <taxon>Percolomonas</taxon>
    </lineage>
</organism>
<dbReference type="Gene3D" id="3.30.1330.70">
    <property type="entry name" value="Holliday junction resolvase RusA"/>
    <property type="match status" value="1"/>
</dbReference>
<dbReference type="Pfam" id="PF05866">
    <property type="entry name" value="RusA"/>
    <property type="match status" value="1"/>
</dbReference>